<dbReference type="InterPro" id="IPR041588">
    <property type="entry name" value="Integrase_H2C2"/>
</dbReference>
<gene>
    <name evidence="2" type="ORF">VNO77_18961</name>
</gene>
<sequence>MPLIHIQHRSRPEFCQAVEVEQDKKPWYHDIRQFLKNKEYPVNASENDKRTLRILAAGFFLNGEILYKRNHDMVLLRCVDATKADKILMEVHEGSFGAHANGHAMARKILRAGYYWLTMEADCCKHVKTCHKCQVYADDVHVPSTSLNVLSLPWPFAMWGIDVIGPIDPKASNGHRFILVSIDYFTKWVEAASYASVTRNVVVKFVKRELLCRYELPSKLIIDNGSNLNNKMMSELCYQFKIQHHNSSSSRRHGQRLEKNDSRFPSILGKISD</sequence>
<keyword evidence="3" id="KW-1185">Reference proteome</keyword>
<dbReference type="PANTHER" id="PTHR48475">
    <property type="entry name" value="RIBONUCLEASE H"/>
    <property type="match status" value="1"/>
</dbReference>
<evidence type="ECO:0000259" key="1">
    <source>
        <dbReference type="PROSITE" id="PS50994"/>
    </source>
</evidence>
<dbReference type="Proteomes" id="UP001367508">
    <property type="component" value="Unassembled WGS sequence"/>
</dbReference>
<protein>
    <recommendedName>
        <fullName evidence="1">Integrase catalytic domain-containing protein</fullName>
    </recommendedName>
</protein>
<proteinExistence type="predicted"/>
<dbReference type="PANTHER" id="PTHR48475:SF1">
    <property type="entry name" value="RNASE H TYPE-1 DOMAIN-CONTAINING PROTEIN"/>
    <property type="match status" value="1"/>
</dbReference>
<dbReference type="InterPro" id="IPR036397">
    <property type="entry name" value="RNaseH_sf"/>
</dbReference>
<dbReference type="EMBL" id="JAYMYQ010000004">
    <property type="protein sequence ID" value="KAK7338354.1"/>
    <property type="molecule type" value="Genomic_DNA"/>
</dbReference>
<feature type="domain" description="Integrase catalytic" evidence="1">
    <location>
        <begin position="149"/>
        <end position="273"/>
    </location>
</feature>
<dbReference type="InterPro" id="IPR012337">
    <property type="entry name" value="RNaseH-like_sf"/>
</dbReference>
<dbReference type="SUPFAM" id="SSF53098">
    <property type="entry name" value="Ribonuclease H-like"/>
    <property type="match status" value="1"/>
</dbReference>
<dbReference type="AlphaFoldDB" id="A0AAN9LLS7"/>
<dbReference type="Gene3D" id="3.30.420.10">
    <property type="entry name" value="Ribonuclease H-like superfamily/Ribonuclease H"/>
    <property type="match status" value="1"/>
</dbReference>
<comment type="caution">
    <text evidence="2">The sequence shown here is derived from an EMBL/GenBank/DDBJ whole genome shotgun (WGS) entry which is preliminary data.</text>
</comment>
<evidence type="ECO:0000313" key="2">
    <source>
        <dbReference type="EMBL" id="KAK7338354.1"/>
    </source>
</evidence>
<organism evidence="2 3">
    <name type="scientific">Canavalia gladiata</name>
    <name type="common">Sword bean</name>
    <name type="synonym">Dolichos gladiatus</name>
    <dbReference type="NCBI Taxonomy" id="3824"/>
    <lineage>
        <taxon>Eukaryota</taxon>
        <taxon>Viridiplantae</taxon>
        <taxon>Streptophyta</taxon>
        <taxon>Embryophyta</taxon>
        <taxon>Tracheophyta</taxon>
        <taxon>Spermatophyta</taxon>
        <taxon>Magnoliopsida</taxon>
        <taxon>eudicotyledons</taxon>
        <taxon>Gunneridae</taxon>
        <taxon>Pentapetalae</taxon>
        <taxon>rosids</taxon>
        <taxon>fabids</taxon>
        <taxon>Fabales</taxon>
        <taxon>Fabaceae</taxon>
        <taxon>Papilionoideae</taxon>
        <taxon>50 kb inversion clade</taxon>
        <taxon>NPAAA clade</taxon>
        <taxon>indigoferoid/millettioid clade</taxon>
        <taxon>Phaseoleae</taxon>
        <taxon>Canavalia</taxon>
    </lineage>
</organism>
<name>A0AAN9LLS7_CANGL</name>
<accession>A0AAN9LLS7</accession>
<dbReference type="Gene3D" id="1.10.340.70">
    <property type="match status" value="1"/>
</dbReference>
<reference evidence="2 3" key="1">
    <citation type="submission" date="2024-01" db="EMBL/GenBank/DDBJ databases">
        <title>The genomes of 5 underutilized Papilionoideae crops provide insights into root nodulation and disease resistanc.</title>
        <authorList>
            <person name="Jiang F."/>
        </authorList>
    </citation>
    <scope>NUCLEOTIDE SEQUENCE [LARGE SCALE GENOMIC DNA]</scope>
    <source>
        <strain evidence="2">LVBAO_FW01</strain>
        <tissue evidence="2">Leaves</tissue>
    </source>
</reference>
<dbReference type="GO" id="GO:0015074">
    <property type="term" value="P:DNA integration"/>
    <property type="evidence" value="ECO:0007669"/>
    <property type="project" value="InterPro"/>
</dbReference>
<dbReference type="Pfam" id="PF17921">
    <property type="entry name" value="Integrase_H2C2"/>
    <property type="match status" value="1"/>
</dbReference>
<dbReference type="GO" id="GO:0003676">
    <property type="term" value="F:nucleic acid binding"/>
    <property type="evidence" value="ECO:0007669"/>
    <property type="project" value="InterPro"/>
</dbReference>
<dbReference type="InterPro" id="IPR001584">
    <property type="entry name" value="Integrase_cat-core"/>
</dbReference>
<dbReference type="PROSITE" id="PS50994">
    <property type="entry name" value="INTEGRASE"/>
    <property type="match status" value="1"/>
</dbReference>
<dbReference type="Pfam" id="PF00665">
    <property type="entry name" value="rve"/>
    <property type="match status" value="1"/>
</dbReference>
<evidence type="ECO:0000313" key="3">
    <source>
        <dbReference type="Proteomes" id="UP001367508"/>
    </source>
</evidence>